<evidence type="ECO:0000313" key="4">
    <source>
        <dbReference type="EMBL" id="HBJ09105.1"/>
    </source>
</evidence>
<dbReference type="InterPro" id="IPR007431">
    <property type="entry name" value="ACP_PD"/>
</dbReference>
<dbReference type="GO" id="GO:0008770">
    <property type="term" value="F:[acyl-carrier-protein] phosphodiesterase activity"/>
    <property type="evidence" value="ECO:0007669"/>
    <property type="project" value="InterPro"/>
</dbReference>
<gene>
    <name evidence="4" type="ORF">DDY73_08875</name>
</gene>
<evidence type="ECO:0000256" key="1">
    <source>
        <dbReference type="ARBA" id="ARBA00022516"/>
    </source>
</evidence>
<dbReference type="PANTHER" id="PTHR38764:SF1">
    <property type="entry name" value="ACYL CARRIER PROTEIN PHOSPHODIESTERASE"/>
    <property type="match status" value="1"/>
</dbReference>
<comment type="caution">
    <text evidence="4">The sequence shown here is derived from an EMBL/GenBank/DDBJ whole genome shotgun (WGS) entry which is preliminary data.</text>
</comment>
<dbReference type="GO" id="GO:0006633">
    <property type="term" value="P:fatty acid biosynthetic process"/>
    <property type="evidence" value="ECO:0007669"/>
    <property type="project" value="InterPro"/>
</dbReference>
<accession>A0A316QYN1</accession>
<keyword evidence="3" id="KW-0443">Lipid metabolism</keyword>
<dbReference type="EMBL" id="DNWC01000118">
    <property type="protein sequence ID" value="HBJ09105.1"/>
    <property type="molecule type" value="Genomic_DNA"/>
</dbReference>
<proteinExistence type="predicted"/>
<evidence type="ECO:0000256" key="3">
    <source>
        <dbReference type="ARBA" id="ARBA00023098"/>
    </source>
</evidence>
<name>A0A316QYN1_9BACT</name>
<evidence type="ECO:0000256" key="2">
    <source>
        <dbReference type="ARBA" id="ARBA00022801"/>
    </source>
</evidence>
<dbReference type="Pfam" id="PF04336">
    <property type="entry name" value="ACP_PD"/>
    <property type="match status" value="1"/>
</dbReference>
<dbReference type="AlphaFoldDB" id="A0A316QYN1"/>
<dbReference type="Proteomes" id="UP000262954">
    <property type="component" value="Unassembled WGS sequence"/>
</dbReference>
<organism evidence="4 5">
    <name type="scientific">Coprobacter fastidiosus</name>
    <dbReference type="NCBI Taxonomy" id="1099853"/>
    <lineage>
        <taxon>Bacteria</taxon>
        <taxon>Pseudomonadati</taxon>
        <taxon>Bacteroidota</taxon>
        <taxon>Bacteroidia</taxon>
        <taxon>Bacteroidales</taxon>
        <taxon>Barnesiellaceae</taxon>
        <taxon>Coprobacter</taxon>
    </lineage>
</organism>
<dbReference type="PANTHER" id="PTHR38764">
    <property type="entry name" value="ACYL CARRIER PROTEIN PHOSPHODIESTERASE"/>
    <property type="match status" value="1"/>
</dbReference>
<keyword evidence="2" id="KW-0378">Hydrolase</keyword>
<protein>
    <submittedName>
        <fullName evidence="4">DUF479 domain-containing protein</fullName>
    </submittedName>
</protein>
<keyword evidence="1" id="KW-0444">Lipid biosynthesis</keyword>
<sequence>MNYLAHIYLSGSSPQIRVGGFIADAVKGGIPEHYPYKLRSGIRLHRLIDNYTDHHPLVREMVALLNREFGRYGGILPDLFFDHYLARDFENYSSVSLSSFSRKFYFDLVLNYSYLPVRIRRFMWHFIFTNRLCCYRTVEGLMESVGIMVEYRGVPFDINKLQRYFVDNYDYFQDCFYSFFPDVMNYAENMKQEENSR</sequence>
<dbReference type="RefSeq" id="WP_022390357.1">
    <property type="nucleotide sequence ID" value="NZ_CAJKYL010000016.1"/>
</dbReference>
<evidence type="ECO:0000313" key="5">
    <source>
        <dbReference type="Proteomes" id="UP000262954"/>
    </source>
</evidence>
<reference evidence="4 5" key="1">
    <citation type="journal article" date="2018" name="Nat. Biotechnol.">
        <title>A standardized bacterial taxonomy based on genome phylogeny substantially revises the tree of life.</title>
        <authorList>
            <person name="Parks D.H."/>
            <person name="Chuvochina M."/>
            <person name="Waite D.W."/>
            <person name="Rinke C."/>
            <person name="Skarshewski A."/>
            <person name="Chaumeil P.A."/>
            <person name="Hugenholtz P."/>
        </authorList>
    </citation>
    <scope>NUCLEOTIDE SEQUENCE [LARGE SCALE GENOMIC DNA]</scope>
    <source>
        <strain evidence="4">UBA11482</strain>
    </source>
</reference>